<dbReference type="GO" id="GO:0004851">
    <property type="term" value="F:uroporphyrin-III C-methyltransferase activity"/>
    <property type="evidence" value="ECO:0007669"/>
    <property type="project" value="UniProtKB-EC"/>
</dbReference>
<accession>A0A1W1DV00</accession>
<dbReference type="PANTHER" id="PTHR45790:SF1">
    <property type="entry name" value="SIROHEME SYNTHASE"/>
    <property type="match status" value="1"/>
</dbReference>
<dbReference type="InterPro" id="IPR050161">
    <property type="entry name" value="Siro_Cobalamin_biosynth"/>
</dbReference>
<dbReference type="GO" id="GO:0043115">
    <property type="term" value="F:precorrin-2 dehydrogenase activity"/>
    <property type="evidence" value="ECO:0007669"/>
    <property type="project" value="UniProtKB-EC"/>
</dbReference>
<dbReference type="InterPro" id="IPR014776">
    <property type="entry name" value="4pyrrole_Mease_sub2"/>
</dbReference>
<dbReference type="EMBL" id="FPHY01000024">
    <property type="protein sequence ID" value="SFV85374.1"/>
    <property type="molecule type" value="Genomic_DNA"/>
</dbReference>
<name>A0A1W1DV00_9ZZZZ</name>
<keyword evidence="1" id="KW-0560">Oxidoreductase</keyword>
<dbReference type="GO" id="GO:0051266">
    <property type="term" value="F:sirohydrochlorin ferrochelatase activity"/>
    <property type="evidence" value="ECO:0007669"/>
    <property type="project" value="UniProtKB-EC"/>
</dbReference>
<dbReference type="SUPFAM" id="SSF53790">
    <property type="entry name" value="Tetrapyrrole methylase"/>
    <property type="match status" value="1"/>
</dbReference>
<protein>
    <submittedName>
        <fullName evidence="1">Siroheme synthase / Precorrin-2 oxidase / Sirohydrochlorin ferrochelatase / Uroporphyrinogen-III methyltransferase</fullName>
        <ecNumber evidence="1">1.3.1.76</ecNumber>
        <ecNumber evidence="1">2.1.1.107</ecNumber>
        <ecNumber evidence="1">4.99.1.4</ecNumber>
    </submittedName>
</protein>
<dbReference type="PANTHER" id="PTHR45790">
    <property type="entry name" value="SIROHEME SYNTHASE-RELATED"/>
    <property type="match status" value="1"/>
</dbReference>
<dbReference type="GO" id="GO:0032259">
    <property type="term" value="P:methylation"/>
    <property type="evidence" value="ECO:0007669"/>
    <property type="project" value="UniProtKB-KW"/>
</dbReference>
<dbReference type="EC" id="1.3.1.76" evidence="1"/>
<dbReference type="AlphaFoldDB" id="A0A1W1DV00"/>
<dbReference type="EC" id="2.1.1.107" evidence="1"/>
<dbReference type="GO" id="GO:0019354">
    <property type="term" value="P:siroheme biosynthetic process"/>
    <property type="evidence" value="ECO:0007669"/>
    <property type="project" value="TreeGrafter"/>
</dbReference>
<gene>
    <name evidence="1" type="ORF">MNB_SUP05-SYMBIONT-4-270</name>
</gene>
<dbReference type="EC" id="4.99.1.4" evidence="1"/>
<keyword evidence="1" id="KW-0808">Transferase</keyword>
<dbReference type="Gene3D" id="3.30.950.10">
    <property type="entry name" value="Methyltransferase, Cobalt-precorrin-4 Transmethylase, Domain 2"/>
    <property type="match status" value="1"/>
</dbReference>
<keyword evidence="1" id="KW-0456">Lyase</keyword>
<organism evidence="1">
    <name type="scientific">hydrothermal vent metagenome</name>
    <dbReference type="NCBI Taxonomy" id="652676"/>
    <lineage>
        <taxon>unclassified sequences</taxon>
        <taxon>metagenomes</taxon>
        <taxon>ecological metagenomes</taxon>
    </lineage>
</organism>
<dbReference type="InterPro" id="IPR035996">
    <property type="entry name" value="4pyrrol_Methylase_sf"/>
</dbReference>
<proteinExistence type="predicted"/>
<evidence type="ECO:0000313" key="1">
    <source>
        <dbReference type="EMBL" id="SFV85374.1"/>
    </source>
</evidence>
<sequence>MRAEMPVALVEKGTTPDHKVHTTTLAELPHLVATKTIHAPTLIIVGEVVKLREKLNWFDSDKM</sequence>
<keyword evidence="1" id="KW-0489">Methyltransferase</keyword>
<reference evidence="1" key="1">
    <citation type="submission" date="2016-10" db="EMBL/GenBank/DDBJ databases">
        <authorList>
            <person name="de Groot N.N."/>
        </authorList>
    </citation>
    <scope>NUCLEOTIDE SEQUENCE</scope>
</reference>